<dbReference type="RefSeq" id="XP_058313968.1">
    <property type="nucleotide sequence ID" value="XM_058448557.1"/>
</dbReference>
<dbReference type="EMBL" id="JAPQKR010000004">
    <property type="protein sequence ID" value="KAJ5219395.1"/>
    <property type="molecule type" value="Genomic_DNA"/>
</dbReference>
<accession>A0A9W9TF83</accession>
<organism evidence="2 3">
    <name type="scientific">Penicillium cinerascens</name>
    <dbReference type="NCBI Taxonomy" id="70096"/>
    <lineage>
        <taxon>Eukaryota</taxon>
        <taxon>Fungi</taxon>
        <taxon>Dikarya</taxon>
        <taxon>Ascomycota</taxon>
        <taxon>Pezizomycotina</taxon>
        <taxon>Eurotiomycetes</taxon>
        <taxon>Eurotiomycetidae</taxon>
        <taxon>Eurotiales</taxon>
        <taxon>Aspergillaceae</taxon>
        <taxon>Penicillium</taxon>
    </lineage>
</organism>
<protein>
    <submittedName>
        <fullName evidence="2">Uncharacterized protein</fullName>
    </submittedName>
</protein>
<proteinExistence type="predicted"/>
<feature type="region of interest" description="Disordered" evidence="1">
    <location>
        <begin position="1"/>
        <end position="24"/>
    </location>
</feature>
<dbReference type="OrthoDB" id="3920481at2759"/>
<dbReference type="Proteomes" id="UP001150904">
    <property type="component" value="Unassembled WGS sequence"/>
</dbReference>
<gene>
    <name evidence="2" type="ORF">N7498_001494</name>
</gene>
<dbReference type="GeneID" id="83175857"/>
<evidence type="ECO:0000313" key="2">
    <source>
        <dbReference type="EMBL" id="KAJ5219395.1"/>
    </source>
</evidence>
<reference evidence="2" key="2">
    <citation type="journal article" date="2023" name="IMA Fungus">
        <title>Comparative genomic study of the Penicillium genus elucidates a diverse pangenome and 15 lateral gene transfer events.</title>
        <authorList>
            <person name="Petersen C."/>
            <person name="Sorensen T."/>
            <person name="Nielsen M.R."/>
            <person name="Sondergaard T.E."/>
            <person name="Sorensen J.L."/>
            <person name="Fitzpatrick D.A."/>
            <person name="Frisvad J.C."/>
            <person name="Nielsen K.L."/>
        </authorList>
    </citation>
    <scope>NUCLEOTIDE SEQUENCE</scope>
    <source>
        <strain evidence="2">IBT 15544</strain>
    </source>
</reference>
<dbReference type="AlphaFoldDB" id="A0A9W9TF83"/>
<evidence type="ECO:0000313" key="3">
    <source>
        <dbReference type="Proteomes" id="UP001150904"/>
    </source>
</evidence>
<feature type="compositionally biased region" description="Low complexity" evidence="1">
    <location>
        <begin position="14"/>
        <end position="24"/>
    </location>
</feature>
<evidence type="ECO:0000256" key="1">
    <source>
        <dbReference type="SAM" id="MobiDB-lite"/>
    </source>
</evidence>
<reference evidence="2" key="1">
    <citation type="submission" date="2022-12" db="EMBL/GenBank/DDBJ databases">
        <authorList>
            <person name="Petersen C."/>
        </authorList>
    </citation>
    <scope>NUCLEOTIDE SEQUENCE</scope>
    <source>
        <strain evidence="2">IBT 15544</strain>
    </source>
</reference>
<sequence length="69" mass="7329">MSSPAVQITPQPHPISHPGSSSPPAFDLVRCSRCQQSLGLGNHTASGAVQFGMNSYYCHRCAAKVGFVR</sequence>
<comment type="caution">
    <text evidence="2">The sequence shown here is derived from an EMBL/GenBank/DDBJ whole genome shotgun (WGS) entry which is preliminary data.</text>
</comment>
<name>A0A9W9TF83_9EURO</name>
<keyword evidence="3" id="KW-1185">Reference proteome</keyword>